<proteinExistence type="predicted"/>
<organism evidence="4 5">
    <name type="scientific">Trichinella papuae</name>
    <dbReference type="NCBI Taxonomy" id="268474"/>
    <lineage>
        <taxon>Eukaryota</taxon>
        <taxon>Metazoa</taxon>
        <taxon>Ecdysozoa</taxon>
        <taxon>Nematoda</taxon>
        <taxon>Enoplea</taxon>
        <taxon>Dorylaimia</taxon>
        <taxon>Trichinellida</taxon>
        <taxon>Trichinellidae</taxon>
        <taxon>Trichinella</taxon>
    </lineage>
</organism>
<reference evidence="4 5" key="1">
    <citation type="submission" date="2015-01" db="EMBL/GenBank/DDBJ databases">
        <title>Evolution of Trichinella species and genotypes.</title>
        <authorList>
            <person name="Korhonen P.K."/>
            <person name="Edoardo P."/>
            <person name="Giuseppe L.R."/>
            <person name="Gasser R.B."/>
        </authorList>
    </citation>
    <scope>NUCLEOTIDE SEQUENCE [LARGE SCALE GENOMIC DNA]</scope>
    <source>
        <strain evidence="4">ISS1980</strain>
    </source>
</reference>
<keyword evidence="1" id="KW-0479">Metal-binding</keyword>
<dbReference type="GO" id="GO:0008270">
    <property type="term" value="F:zinc ion binding"/>
    <property type="evidence" value="ECO:0007669"/>
    <property type="project" value="UniProtKB-KW"/>
</dbReference>
<feature type="domain" description="CCHC-type" evidence="3">
    <location>
        <begin position="373"/>
        <end position="386"/>
    </location>
</feature>
<dbReference type="STRING" id="268474.A0A0V1MUA3"/>
<dbReference type="Pfam" id="PF03564">
    <property type="entry name" value="DUF1759"/>
    <property type="match status" value="1"/>
</dbReference>
<dbReference type="InterPro" id="IPR005312">
    <property type="entry name" value="DUF1759"/>
</dbReference>
<evidence type="ECO:0000256" key="2">
    <source>
        <dbReference type="SAM" id="Coils"/>
    </source>
</evidence>
<dbReference type="PANTHER" id="PTHR47331:SF1">
    <property type="entry name" value="GAG-LIKE PROTEIN"/>
    <property type="match status" value="1"/>
</dbReference>
<keyword evidence="5" id="KW-1185">Reference proteome</keyword>
<comment type="caution">
    <text evidence="4">The sequence shown here is derived from an EMBL/GenBank/DDBJ whole genome shotgun (WGS) entry which is preliminary data.</text>
</comment>
<keyword evidence="1" id="KW-0863">Zinc-finger</keyword>
<keyword evidence="1" id="KW-0862">Zinc</keyword>
<evidence type="ECO:0000313" key="5">
    <source>
        <dbReference type="Proteomes" id="UP000054843"/>
    </source>
</evidence>
<dbReference type="Proteomes" id="UP000054843">
    <property type="component" value="Unassembled WGS sequence"/>
</dbReference>
<protein>
    <recommendedName>
        <fullName evidence="3">CCHC-type domain-containing protein</fullName>
    </recommendedName>
</protein>
<gene>
    <name evidence="4" type="ORF">T10_2819</name>
</gene>
<evidence type="ECO:0000256" key="1">
    <source>
        <dbReference type="PROSITE-ProRule" id="PRU00047"/>
    </source>
</evidence>
<dbReference type="EMBL" id="JYDO01000040">
    <property type="protein sequence ID" value="KRZ75242.1"/>
    <property type="molecule type" value="Genomic_DNA"/>
</dbReference>
<dbReference type="OrthoDB" id="7444419at2759"/>
<feature type="coiled-coil region" evidence="2">
    <location>
        <begin position="5"/>
        <end position="66"/>
    </location>
</feature>
<name>A0A0V1MUA3_9BILA</name>
<dbReference type="PANTHER" id="PTHR47331">
    <property type="entry name" value="PHD-TYPE DOMAIN-CONTAINING PROTEIN"/>
    <property type="match status" value="1"/>
</dbReference>
<evidence type="ECO:0000259" key="3">
    <source>
        <dbReference type="PROSITE" id="PS50158"/>
    </source>
</evidence>
<sequence>MTKKIEELAKKLDRTKKRVNDLIVEIERRYAEGAEIERIEAMVTEMDRIFSHVEDLQESYEELLNEDDLAAQVQEWNAFHFTVLDARAAFHSFKQKTMRTSIIETAERKAASGEGKEQLTPFDGDIMQFSAFWDQFQASVHARTDLNDIEKFICLRSNLKGPALDVISGFSITAANYPEAVKTLRERFDRADLIIQHHILQIAEIKKVAESSPSELRKVYDKIMLHLRALRAMGKDPITEQLTAAEIFLALFKKAVPPEVNRKWEELIESKASTTANLESFLEFVRKQIDIEEKVTFINGIKTTVVEKHSTAQHGNRSKGMPGKYTTSALQVSTQERTRCHLCQKFHEISTCIQFLASDVDERWRTAKRLGLCHSCLERGHRRRDCVTNRKTATGQSAIHDLLNKRDTDGKKIDEKTGEYNEGRFGNEC</sequence>
<dbReference type="AlphaFoldDB" id="A0A0V1MUA3"/>
<evidence type="ECO:0000313" key="4">
    <source>
        <dbReference type="EMBL" id="KRZ75242.1"/>
    </source>
</evidence>
<dbReference type="PROSITE" id="PS50158">
    <property type="entry name" value="ZF_CCHC"/>
    <property type="match status" value="1"/>
</dbReference>
<keyword evidence="2" id="KW-0175">Coiled coil</keyword>
<dbReference type="GO" id="GO:0003676">
    <property type="term" value="F:nucleic acid binding"/>
    <property type="evidence" value="ECO:0007669"/>
    <property type="project" value="InterPro"/>
</dbReference>
<accession>A0A0V1MUA3</accession>
<dbReference type="InterPro" id="IPR001878">
    <property type="entry name" value="Znf_CCHC"/>
</dbReference>